<protein>
    <submittedName>
        <fullName evidence="2">DUF6090 family protein</fullName>
    </submittedName>
</protein>
<organism evidence="2 3">
    <name type="scientific">Algoriphagus namhaensis</name>
    <dbReference type="NCBI Taxonomy" id="915353"/>
    <lineage>
        <taxon>Bacteria</taxon>
        <taxon>Pseudomonadati</taxon>
        <taxon>Bacteroidota</taxon>
        <taxon>Cytophagia</taxon>
        <taxon>Cytophagales</taxon>
        <taxon>Cyclobacteriaceae</taxon>
        <taxon>Algoriphagus</taxon>
    </lineage>
</organism>
<reference evidence="3" key="1">
    <citation type="journal article" date="2019" name="Int. J. Syst. Evol. Microbiol.">
        <title>The Global Catalogue of Microorganisms (GCM) 10K type strain sequencing project: providing services to taxonomists for standard genome sequencing and annotation.</title>
        <authorList>
            <consortium name="The Broad Institute Genomics Platform"/>
            <consortium name="The Broad Institute Genome Sequencing Center for Infectious Disease"/>
            <person name="Wu L."/>
            <person name="Ma J."/>
        </authorList>
    </citation>
    <scope>NUCLEOTIDE SEQUENCE [LARGE SCALE GENOMIC DNA]</scope>
    <source>
        <strain evidence="3">CCUG 60523</strain>
    </source>
</reference>
<dbReference type="Proteomes" id="UP001595805">
    <property type="component" value="Unassembled WGS sequence"/>
</dbReference>
<name>A0ABV8AW61_9BACT</name>
<keyword evidence="1" id="KW-0472">Membrane</keyword>
<keyword evidence="3" id="KW-1185">Reference proteome</keyword>
<evidence type="ECO:0000313" key="2">
    <source>
        <dbReference type="EMBL" id="MFC3881039.1"/>
    </source>
</evidence>
<accession>A0ABV8AW61</accession>
<dbReference type="Pfam" id="PF19578">
    <property type="entry name" value="DUF6090"/>
    <property type="match status" value="1"/>
</dbReference>
<feature type="transmembrane region" description="Helical" evidence="1">
    <location>
        <begin position="21"/>
        <end position="45"/>
    </location>
</feature>
<dbReference type="EMBL" id="JBHRZS010000007">
    <property type="protein sequence ID" value="MFC3881039.1"/>
    <property type="molecule type" value="Genomic_DNA"/>
</dbReference>
<proteinExistence type="predicted"/>
<dbReference type="RefSeq" id="WP_377906380.1">
    <property type="nucleotide sequence ID" value="NZ_JBHRZS010000007.1"/>
</dbReference>
<dbReference type="InterPro" id="IPR045749">
    <property type="entry name" value="DUF6090"/>
</dbReference>
<gene>
    <name evidence="2" type="ORF">ACFOSV_12670</name>
</gene>
<keyword evidence="1" id="KW-0812">Transmembrane</keyword>
<keyword evidence="1" id="KW-1133">Transmembrane helix</keyword>
<comment type="caution">
    <text evidence="2">The sequence shown here is derived from an EMBL/GenBank/DDBJ whole genome shotgun (WGS) entry which is preliminary data.</text>
</comment>
<sequence length="241" mass="28061">MLQFFRKIRQKLLLQNKFTRYLIYGVGEIVLVVIGILLALAINGWNEDRKTIIKEQQILKAISLNLSKNVEVFEQNMSLQSDYINQIDILLDHLENGKPYEDSLGHYFRRLIYLEQVTVNTSAYETLKSLGFELIQSETLRSEIIDLFGYNYPNSSNLVRDVSLQSYAEKASEMKKNFRVSLDRAQAVPLDYVALQKDLEFINYIYQLRGWKLSVIDVNLQLLDPTKALLKNINDYLDQPI</sequence>
<evidence type="ECO:0000313" key="3">
    <source>
        <dbReference type="Proteomes" id="UP001595805"/>
    </source>
</evidence>
<evidence type="ECO:0000256" key="1">
    <source>
        <dbReference type="SAM" id="Phobius"/>
    </source>
</evidence>